<proteinExistence type="predicted"/>
<dbReference type="SMART" id="SM00989">
    <property type="entry name" value="V4R"/>
    <property type="match status" value="1"/>
</dbReference>
<gene>
    <name evidence="2" type="ORF">AUR66_00505</name>
</gene>
<feature type="domain" description="4-vinyl reductase 4VR" evidence="1">
    <location>
        <begin position="118"/>
        <end position="179"/>
    </location>
</feature>
<evidence type="ECO:0000259" key="1">
    <source>
        <dbReference type="SMART" id="SM00989"/>
    </source>
</evidence>
<dbReference type="PANTHER" id="PTHR45655">
    <property type="entry name" value="GUANYLATE CYCLASE SOLUBLE SUBUNIT BETA-2"/>
    <property type="match status" value="1"/>
</dbReference>
<dbReference type="Pfam" id="PF07700">
    <property type="entry name" value="HNOB"/>
    <property type="match status" value="1"/>
</dbReference>
<dbReference type="InterPro" id="IPR038158">
    <property type="entry name" value="H-NOX_domain_sf"/>
</dbReference>
<dbReference type="PANTHER" id="PTHR45655:SF13">
    <property type="entry name" value="SOLUBLE GUANYLATE CYCLASE GCY-32-RELATED"/>
    <property type="match status" value="1"/>
</dbReference>
<dbReference type="InterPro" id="IPR011644">
    <property type="entry name" value="Heme_NO-bd"/>
</dbReference>
<reference evidence="2 3" key="1">
    <citation type="submission" date="2015-12" db="EMBL/GenBank/DDBJ databases">
        <title>Haloferax profundi sp. nov. isolated from the Discovery deep brine-seawater interface in the Red Sea.</title>
        <authorList>
            <person name="Zhang G."/>
            <person name="Stingl U."/>
            <person name="Rashid M."/>
        </authorList>
    </citation>
    <scope>NUCLEOTIDE SEQUENCE [LARGE SCALE GENOMIC DNA]</scope>
    <source>
        <strain evidence="2 3">SB29</strain>
    </source>
</reference>
<dbReference type="InterPro" id="IPR024096">
    <property type="entry name" value="NO_sig/Golgi_transp_ligand-bd"/>
</dbReference>
<dbReference type="Gene3D" id="3.90.1520.10">
    <property type="entry name" value="H-NOX domain"/>
    <property type="match status" value="1"/>
</dbReference>
<dbReference type="AlphaFoldDB" id="A0A0W1SWU3"/>
<comment type="caution">
    <text evidence="2">The sequence shown here is derived from an EMBL/GenBank/DDBJ whole genome shotgun (WGS) entry which is preliminary data.</text>
</comment>
<organism evidence="2 3">
    <name type="scientific">Haloferax profundi</name>
    <dbReference type="NCBI Taxonomy" id="1544718"/>
    <lineage>
        <taxon>Archaea</taxon>
        <taxon>Methanobacteriati</taxon>
        <taxon>Methanobacteriota</taxon>
        <taxon>Stenosarchaea group</taxon>
        <taxon>Halobacteria</taxon>
        <taxon>Halobacteriales</taxon>
        <taxon>Haloferacaceae</taxon>
        <taxon>Haloferax</taxon>
    </lineage>
</organism>
<sequence length="183" mass="20685">MHGIVLNQLKDFVVETYDRETWTTLQQEAGLPGKLYVPVTEYPDEDVLALVETASELTEMPVPDLLEAFGEFLVPPLLETYGVHVDKDWTGLELIANVERYIHIALRAKQVSTYTPPELESGWRDNHTVSVVYRSDRQLCHLARGIITGVGDHFDEPFDIDEPVCMHDGDDHCELVVQHAESA</sequence>
<protein>
    <recommendedName>
        <fullName evidence="1">4-vinyl reductase 4VR domain-containing protein</fullName>
    </recommendedName>
</protein>
<accession>A0A0W1SWU3</accession>
<dbReference type="Proteomes" id="UP000053157">
    <property type="component" value="Unassembled WGS sequence"/>
</dbReference>
<dbReference type="EMBL" id="LOPV01000013">
    <property type="protein sequence ID" value="KTG30895.1"/>
    <property type="molecule type" value="Genomic_DNA"/>
</dbReference>
<dbReference type="RefSeq" id="WP_058570602.1">
    <property type="nucleotide sequence ID" value="NZ_LOPV01000013.1"/>
</dbReference>
<dbReference type="SUPFAM" id="SSF111126">
    <property type="entry name" value="Ligand-binding domain in the NO signalling and Golgi transport"/>
    <property type="match status" value="1"/>
</dbReference>
<dbReference type="InterPro" id="IPR004096">
    <property type="entry name" value="V4R"/>
</dbReference>
<evidence type="ECO:0000313" key="3">
    <source>
        <dbReference type="Proteomes" id="UP000053157"/>
    </source>
</evidence>
<name>A0A0W1SWU3_9EURY</name>
<evidence type="ECO:0000313" key="2">
    <source>
        <dbReference type="EMBL" id="KTG30895.1"/>
    </source>
</evidence>
<keyword evidence="3" id="KW-1185">Reference proteome</keyword>
<dbReference type="OrthoDB" id="261084at2157"/>
<dbReference type="GO" id="GO:0020037">
    <property type="term" value="F:heme binding"/>
    <property type="evidence" value="ECO:0007669"/>
    <property type="project" value="InterPro"/>
</dbReference>